<feature type="region of interest" description="Disordered" evidence="1">
    <location>
        <begin position="27"/>
        <end position="96"/>
    </location>
</feature>
<evidence type="ECO:0000313" key="2">
    <source>
        <dbReference type="EMBL" id="GBP54809.1"/>
    </source>
</evidence>
<name>A0A4C1WXA5_EUMVA</name>
<organism evidence="2 3">
    <name type="scientific">Eumeta variegata</name>
    <name type="common">Bagworm moth</name>
    <name type="synonym">Eumeta japonica</name>
    <dbReference type="NCBI Taxonomy" id="151549"/>
    <lineage>
        <taxon>Eukaryota</taxon>
        <taxon>Metazoa</taxon>
        <taxon>Ecdysozoa</taxon>
        <taxon>Arthropoda</taxon>
        <taxon>Hexapoda</taxon>
        <taxon>Insecta</taxon>
        <taxon>Pterygota</taxon>
        <taxon>Neoptera</taxon>
        <taxon>Endopterygota</taxon>
        <taxon>Lepidoptera</taxon>
        <taxon>Glossata</taxon>
        <taxon>Ditrysia</taxon>
        <taxon>Tineoidea</taxon>
        <taxon>Psychidae</taxon>
        <taxon>Oiketicinae</taxon>
        <taxon>Eumeta</taxon>
    </lineage>
</organism>
<dbReference type="EMBL" id="BGZK01000655">
    <property type="protein sequence ID" value="GBP54809.1"/>
    <property type="molecule type" value="Genomic_DNA"/>
</dbReference>
<keyword evidence="3" id="KW-1185">Reference proteome</keyword>
<reference evidence="2 3" key="1">
    <citation type="journal article" date="2019" name="Commun. Biol.">
        <title>The bagworm genome reveals a unique fibroin gene that provides high tensile strength.</title>
        <authorList>
            <person name="Kono N."/>
            <person name="Nakamura H."/>
            <person name="Ohtoshi R."/>
            <person name="Tomita M."/>
            <person name="Numata K."/>
            <person name="Arakawa K."/>
        </authorList>
    </citation>
    <scope>NUCLEOTIDE SEQUENCE [LARGE SCALE GENOMIC DNA]</scope>
</reference>
<evidence type="ECO:0000256" key="1">
    <source>
        <dbReference type="SAM" id="MobiDB-lite"/>
    </source>
</evidence>
<accession>A0A4C1WXA5</accession>
<dbReference type="AlphaFoldDB" id="A0A4C1WXA5"/>
<protein>
    <submittedName>
        <fullName evidence="2">Uncharacterized protein</fullName>
    </submittedName>
</protein>
<sequence>MQFRILPCSAWSCSHDLPQLYSITTTYKTLGPPETGGPKRAPKSLPLGSASSANSREQSPSPSVCGGKRTSRAILSGEGLEQSNTTVKGTNEEEQEDLSFKIIQRKRKKVSRRLRKSSN</sequence>
<feature type="compositionally biased region" description="Polar residues" evidence="1">
    <location>
        <begin position="49"/>
        <end position="62"/>
    </location>
</feature>
<evidence type="ECO:0000313" key="3">
    <source>
        <dbReference type="Proteomes" id="UP000299102"/>
    </source>
</evidence>
<comment type="caution">
    <text evidence="2">The sequence shown here is derived from an EMBL/GenBank/DDBJ whole genome shotgun (WGS) entry which is preliminary data.</text>
</comment>
<gene>
    <name evidence="2" type="ORF">EVAR_87882_1</name>
</gene>
<dbReference type="Proteomes" id="UP000299102">
    <property type="component" value="Unassembled WGS sequence"/>
</dbReference>
<proteinExistence type="predicted"/>